<feature type="region of interest" description="Disordered" evidence="1">
    <location>
        <begin position="115"/>
        <end position="142"/>
    </location>
</feature>
<sequence>MSDLGKSRHGIPDVVMIKIDKYVDSLAPEIEPKVAGEIDEFQNKTIDKLEDMVVDAFRSLFDRKDSSGSRSLGDSPPDEYGVGGLPFANEIVALTQSFSKIADGASDDIRQIFDLTEGSNRGGGGDQERSRGGGGGGGGSDSFREGAKGFLNLAINAVKEHQGSSGGGGQSPIFLDGLLGVLSNTIKDTSRDPEGKARMISPEIKDKIGAILRQQHAPLAAHGGFSGVISNKLSTGLAKVHREVRLEFRKVLGVIEKNLFEALPDEVQGPLEKILGGNPFDPSLDDQASSAASRDRGGGGSLGDEIKAKLVRKIRDLVRKVQDSLRQNVLMVVNGGHRRFERASWVFVQTNVEAKVQRFLPEVRIHVPDDIGKRGCRRRPAQDPAGHAEWRRRRRLGPWQTLREPGPAPTGRWRWRCRILVLQPAAAAAIVSAASNSGIWRPAAAPAAVLQQQPVPATSLIGTDGGRRDTELDFWQIRSPQGCR</sequence>
<dbReference type="EnsemblFungi" id="MAPG_11674T0">
    <property type="protein sequence ID" value="MAPG_11674T0"/>
    <property type="gene ID" value="MAPG_11674"/>
</dbReference>
<accession>A0A0C4EFW5</accession>
<name>A0A0C4EFW5_MAGP6</name>
<reference evidence="3" key="5">
    <citation type="submission" date="2015-06" db="UniProtKB">
        <authorList>
            <consortium name="EnsemblFungi"/>
        </authorList>
    </citation>
    <scope>IDENTIFICATION</scope>
    <source>
        <strain evidence="3">ATCC 64411</strain>
    </source>
</reference>
<organism evidence="3 4">
    <name type="scientific">Magnaporthiopsis poae (strain ATCC 64411 / 73-15)</name>
    <name type="common">Kentucky bluegrass fungus</name>
    <name type="synonym">Magnaporthe poae</name>
    <dbReference type="NCBI Taxonomy" id="644358"/>
    <lineage>
        <taxon>Eukaryota</taxon>
        <taxon>Fungi</taxon>
        <taxon>Dikarya</taxon>
        <taxon>Ascomycota</taxon>
        <taxon>Pezizomycotina</taxon>
        <taxon>Sordariomycetes</taxon>
        <taxon>Sordariomycetidae</taxon>
        <taxon>Magnaporthales</taxon>
        <taxon>Magnaporthaceae</taxon>
        <taxon>Magnaporthiopsis</taxon>
    </lineage>
</organism>
<reference evidence="3" key="4">
    <citation type="journal article" date="2015" name="G3 (Bethesda)">
        <title>Genome sequences of three phytopathogenic species of the Magnaporthaceae family of fungi.</title>
        <authorList>
            <person name="Okagaki L.H."/>
            <person name="Nunes C.C."/>
            <person name="Sailsbery J."/>
            <person name="Clay B."/>
            <person name="Brown D."/>
            <person name="John T."/>
            <person name="Oh Y."/>
            <person name="Young N."/>
            <person name="Fitzgerald M."/>
            <person name="Haas B.J."/>
            <person name="Zeng Q."/>
            <person name="Young S."/>
            <person name="Adiconis X."/>
            <person name="Fan L."/>
            <person name="Levin J.Z."/>
            <person name="Mitchell T.K."/>
            <person name="Okubara P.A."/>
            <person name="Farman M.L."/>
            <person name="Kohn L.M."/>
            <person name="Birren B."/>
            <person name="Ma L.-J."/>
            <person name="Dean R.A."/>
        </authorList>
    </citation>
    <scope>NUCLEOTIDE SEQUENCE</scope>
    <source>
        <strain evidence="3">ATCC 64411 / 73-15</strain>
    </source>
</reference>
<dbReference type="EMBL" id="ADBL01002879">
    <property type="status" value="NOT_ANNOTATED_CDS"/>
    <property type="molecule type" value="Genomic_DNA"/>
</dbReference>
<protein>
    <submittedName>
        <fullName evidence="2 3">Uncharacterized protein</fullName>
    </submittedName>
</protein>
<feature type="region of interest" description="Disordered" evidence="1">
    <location>
        <begin position="278"/>
        <end position="302"/>
    </location>
</feature>
<keyword evidence="4" id="KW-1185">Reference proteome</keyword>
<evidence type="ECO:0000313" key="3">
    <source>
        <dbReference type="EnsemblFungi" id="MAPG_11674T0"/>
    </source>
</evidence>
<dbReference type="AlphaFoldDB" id="A0A0C4EFW5"/>
<evidence type="ECO:0000256" key="1">
    <source>
        <dbReference type="SAM" id="MobiDB-lite"/>
    </source>
</evidence>
<dbReference type="EMBL" id="ADBL01002880">
    <property type="status" value="NOT_ANNOTATED_CDS"/>
    <property type="molecule type" value="Genomic_DNA"/>
</dbReference>
<dbReference type="EMBL" id="GL876984">
    <property type="protein sequence ID" value="KLU92687.1"/>
    <property type="molecule type" value="Genomic_DNA"/>
</dbReference>
<dbReference type="VEuPathDB" id="FungiDB:MAPG_11674"/>
<reference evidence="2" key="2">
    <citation type="submission" date="2010-05" db="EMBL/GenBank/DDBJ databases">
        <title>The Genome Sequence of Magnaporthe poae strain ATCC 64411.</title>
        <authorList>
            <consortium name="The Broad Institute Genome Sequencing Platform"/>
            <consortium name="Broad Institute Genome Sequencing Center for Infectious Disease"/>
            <person name="Ma L.-J."/>
            <person name="Dead R."/>
            <person name="Young S."/>
            <person name="Zeng Q."/>
            <person name="Koehrsen M."/>
            <person name="Alvarado L."/>
            <person name="Berlin A."/>
            <person name="Chapman S.B."/>
            <person name="Chen Z."/>
            <person name="Freedman E."/>
            <person name="Gellesch M."/>
            <person name="Goldberg J."/>
            <person name="Griggs A."/>
            <person name="Gujja S."/>
            <person name="Heilman E.R."/>
            <person name="Heiman D."/>
            <person name="Hepburn T."/>
            <person name="Howarth C."/>
            <person name="Jen D."/>
            <person name="Larson L."/>
            <person name="Mehta T."/>
            <person name="Neiman D."/>
            <person name="Pearson M."/>
            <person name="Roberts A."/>
            <person name="Saif S."/>
            <person name="Shea T."/>
            <person name="Shenoy N."/>
            <person name="Sisk P."/>
            <person name="Stolte C."/>
            <person name="Sykes S."/>
            <person name="Walk T."/>
            <person name="White J."/>
            <person name="Yandava C."/>
            <person name="Haas B."/>
            <person name="Nusbaum C."/>
            <person name="Birren B."/>
        </authorList>
    </citation>
    <scope>NUCLEOTIDE SEQUENCE</scope>
    <source>
        <strain evidence="2">ATCC 64411</strain>
    </source>
</reference>
<proteinExistence type="predicted"/>
<dbReference type="eggNOG" id="ENOG502S495">
    <property type="taxonomic scope" value="Eukaryota"/>
</dbReference>
<evidence type="ECO:0000313" key="4">
    <source>
        <dbReference type="Proteomes" id="UP000011715"/>
    </source>
</evidence>
<dbReference type="STRING" id="644358.A0A0C4EFW5"/>
<evidence type="ECO:0000313" key="2">
    <source>
        <dbReference type="EMBL" id="KLU92687.1"/>
    </source>
</evidence>
<dbReference type="Proteomes" id="UP000011715">
    <property type="component" value="Unassembled WGS sequence"/>
</dbReference>
<reference evidence="2" key="3">
    <citation type="submission" date="2011-03" db="EMBL/GenBank/DDBJ databases">
        <title>Annotation of Magnaporthe poae ATCC 64411.</title>
        <authorList>
            <person name="Ma L.-J."/>
            <person name="Dead R."/>
            <person name="Young S.K."/>
            <person name="Zeng Q."/>
            <person name="Gargeya S."/>
            <person name="Fitzgerald M."/>
            <person name="Haas B."/>
            <person name="Abouelleil A."/>
            <person name="Alvarado L."/>
            <person name="Arachchi H.M."/>
            <person name="Berlin A."/>
            <person name="Brown A."/>
            <person name="Chapman S.B."/>
            <person name="Chen Z."/>
            <person name="Dunbar C."/>
            <person name="Freedman E."/>
            <person name="Gearin G."/>
            <person name="Gellesch M."/>
            <person name="Goldberg J."/>
            <person name="Griggs A."/>
            <person name="Gujja S."/>
            <person name="Heiman D."/>
            <person name="Howarth C."/>
            <person name="Larson L."/>
            <person name="Lui A."/>
            <person name="MacDonald P.J.P."/>
            <person name="Mehta T."/>
            <person name="Montmayeur A."/>
            <person name="Murphy C."/>
            <person name="Neiman D."/>
            <person name="Pearson M."/>
            <person name="Priest M."/>
            <person name="Roberts A."/>
            <person name="Saif S."/>
            <person name="Shea T."/>
            <person name="Shenoy N."/>
            <person name="Sisk P."/>
            <person name="Stolte C."/>
            <person name="Sykes S."/>
            <person name="Yandava C."/>
            <person name="Wortman J."/>
            <person name="Nusbaum C."/>
            <person name="Birren B."/>
        </authorList>
    </citation>
    <scope>NUCLEOTIDE SEQUENCE</scope>
    <source>
        <strain evidence="2">ATCC 64411</strain>
    </source>
</reference>
<gene>
    <name evidence="2" type="ORF">MAPG_11674</name>
</gene>
<dbReference type="OrthoDB" id="5206661at2759"/>
<reference evidence="4" key="1">
    <citation type="submission" date="2010-05" db="EMBL/GenBank/DDBJ databases">
        <title>The genome sequence of Magnaporthe poae strain ATCC 64411.</title>
        <authorList>
            <person name="Ma L.-J."/>
            <person name="Dead R."/>
            <person name="Young S."/>
            <person name="Zeng Q."/>
            <person name="Koehrsen M."/>
            <person name="Alvarado L."/>
            <person name="Berlin A."/>
            <person name="Chapman S.B."/>
            <person name="Chen Z."/>
            <person name="Freedman E."/>
            <person name="Gellesch M."/>
            <person name="Goldberg J."/>
            <person name="Griggs A."/>
            <person name="Gujja S."/>
            <person name="Heilman E.R."/>
            <person name="Heiman D."/>
            <person name="Hepburn T."/>
            <person name="Howarth C."/>
            <person name="Jen D."/>
            <person name="Larson L."/>
            <person name="Mehta T."/>
            <person name="Neiman D."/>
            <person name="Pearson M."/>
            <person name="Roberts A."/>
            <person name="Saif S."/>
            <person name="Shea T."/>
            <person name="Shenoy N."/>
            <person name="Sisk P."/>
            <person name="Stolte C."/>
            <person name="Sykes S."/>
            <person name="Walk T."/>
            <person name="White J."/>
            <person name="Yandava C."/>
            <person name="Haas B."/>
            <person name="Nusbaum C."/>
            <person name="Birren B."/>
        </authorList>
    </citation>
    <scope>NUCLEOTIDE SEQUENCE [LARGE SCALE GENOMIC DNA]</scope>
    <source>
        <strain evidence="4">ATCC 64411 / 73-15</strain>
    </source>
</reference>
<feature type="compositionally biased region" description="Low complexity" evidence="1">
    <location>
        <begin position="281"/>
        <end position="292"/>
    </location>
</feature>